<name>A0A845SG90_9GAMM</name>
<evidence type="ECO:0000313" key="2">
    <source>
        <dbReference type="Proteomes" id="UP000461443"/>
    </source>
</evidence>
<dbReference type="EMBL" id="WUBS01000002">
    <property type="protein sequence ID" value="NDL61641.1"/>
    <property type="molecule type" value="Genomic_DNA"/>
</dbReference>
<dbReference type="RefSeq" id="WP_162364333.1">
    <property type="nucleotide sequence ID" value="NZ_WUBS01000002.1"/>
</dbReference>
<accession>A0A845SG90</accession>
<dbReference type="Proteomes" id="UP000461443">
    <property type="component" value="Unassembled WGS sequence"/>
</dbReference>
<sequence>MSKDLKAPYAAQARAMAKAGDWAGAGDRLGRLIADITATPVLGLKINRDRYSLNSLNGQVMLADHRTLFFKYHHEDGEDQTIEEYYRAGLLRDAGFRVDVPLYACGEPGRQILLYALRNDKRLAEVCHDIEDRRDWRNMDEVVGAQQRADRALWTCCQPTLVPGSRESVVKEPIHQLFYHRLVSAGEPVGLGGRVKQFYVGKTFQLAQAQIPWRELSRLQWEINGVVYPHTLEQLFLEAGERLEPAALAGHGAITAHGDAHNANVWFDTRGRQPELVSFDPAFAGSAIPALLAEIKATFHNIFAHPCWLYEPGQAARYYRVAVIRDGDRLKVTHNWQLTPLRRAFLDSKGTGYWQPLLAELKRRGWLPAQWQRIVRLAMFCCPTLVLDLRAGGNSGHTPVSSALGLALAVMLGSGGEDDFTRWLNALAAEA</sequence>
<keyword evidence="2" id="KW-1185">Reference proteome</keyword>
<protein>
    <recommendedName>
        <fullName evidence="3">Aminoglycoside phosphotransferase domain-containing protein</fullName>
    </recommendedName>
</protein>
<reference evidence="1 2" key="2">
    <citation type="submission" date="2020-02" db="EMBL/GenBank/DDBJ databases">
        <title>The new genus of Enterobacteriales.</title>
        <authorList>
            <person name="Kim I.S."/>
        </authorList>
    </citation>
    <scope>NUCLEOTIDE SEQUENCE [LARGE SCALE GENOMIC DNA]</scope>
    <source>
        <strain evidence="1 2">SAP-6</strain>
    </source>
</reference>
<gene>
    <name evidence="1" type="ORF">GRH90_02535</name>
</gene>
<organism evidence="1 2">
    <name type="scientific">Acerihabitans arboris</name>
    <dbReference type="NCBI Taxonomy" id="2691583"/>
    <lineage>
        <taxon>Bacteria</taxon>
        <taxon>Pseudomonadati</taxon>
        <taxon>Pseudomonadota</taxon>
        <taxon>Gammaproteobacteria</taxon>
        <taxon>Enterobacterales</taxon>
        <taxon>Pectobacteriaceae</taxon>
        <taxon>Acerihabitans</taxon>
    </lineage>
</organism>
<dbReference type="AlphaFoldDB" id="A0A845SG90"/>
<comment type="caution">
    <text evidence="1">The sequence shown here is derived from an EMBL/GenBank/DDBJ whole genome shotgun (WGS) entry which is preliminary data.</text>
</comment>
<reference evidence="1 2" key="1">
    <citation type="submission" date="2019-12" db="EMBL/GenBank/DDBJ databases">
        <authorList>
            <person name="Lee S.D."/>
        </authorList>
    </citation>
    <scope>NUCLEOTIDE SEQUENCE [LARGE SCALE GENOMIC DNA]</scope>
    <source>
        <strain evidence="1 2">SAP-6</strain>
    </source>
</reference>
<evidence type="ECO:0000313" key="1">
    <source>
        <dbReference type="EMBL" id="NDL61641.1"/>
    </source>
</evidence>
<proteinExistence type="predicted"/>
<evidence type="ECO:0008006" key="3">
    <source>
        <dbReference type="Google" id="ProtNLM"/>
    </source>
</evidence>